<dbReference type="GO" id="GO:0006351">
    <property type="term" value="P:DNA-templated transcription"/>
    <property type="evidence" value="ECO:0007669"/>
    <property type="project" value="TreeGrafter"/>
</dbReference>
<dbReference type="GO" id="GO:0043565">
    <property type="term" value="F:sequence-specific DNA binding"/>
    <property type="evidence" value="ECO:0007669"/>
    <property type="project" value="TreeGrafter"/>
</dbReference>
<dbReference type="GO" id="GO:0003700">
    <property type="term" value="F:DNA-binding transcription factor activity"/>
    <property type="evidence" value="ECO:0007669"/>
    <property type="project" value="InterPro"/>
</dbReference>
<name>A0A3N7HVH9_9BURK</name>
<dbReference type="InterPro" id="IPR036388">
    <property type="entry name" value="WH-like_DNA-bd_sf"/>
</dbReference>
<keyword evidence="3" id="KW-0238">DNA-binding</keyword>
<sequence length="289" mass="31813">MQVFVRVAQLGGFAAAAKELDLSPTMVAKHVQAIEARLGTRLLHRTTRRQSLTDTGRLYLERSMATLAEYAAAEAAASELQDTPRGTLRVTAPVVLGTHGIAPLVASYAARHPGVHVELALHDRVVDLMDEGFDVAIRSGLIHDDGLVARPLAPLRMLLCASPAYLKRHGTPRRVQDLASHACLGFTHWTHKDRWRLIGPEGEETVRITSQVLINNGEAMRQAALAGGGVLMQWELLLRDDLKARRLVRVLPKHQPPPRPAHVVYLPERRPSAKVRGFVEHVLKVLGHA</sequence>
<dbReference type="Pfam" id="PF03466">
    <property type="entry name" value="LysR_substrate"/>
    <property type="match status" value="1"/>
</dbReference>
<dbReference type="PANTHER" id="PTHR30537">
    <property type="entry name" value="HTH-TYPE TRANSCRIPTIONAL REGULATOR"/>
    <property type="match status" value="1"/>
</dbReference>
<dbReference type="Pfam" id="PF00126">
    <property type="entry name" value="HTH_1"/>
    <property type="match status" value="1"/>
</dbReference>
<comment type="similarity">
    <text evidence="1">Belongs to the LysR transcriptional regulatory family.</text>
</comment>
<comment type="caution">
    <text evidence="6">The sequence shown here is derived from an EMBL/GenBank/DDBJ whole genome shotgun (WGS) entry which is preliminary data.</text>
</comment>
<dbReference type="FunFam" id="3.40.190.290:FF:000001">
    <property type="entry name" value="Transcriptional regulator, LysR family"/>
    <property type="match status" value="1"/>
</dbReference>
<reference evidence="6 7" key="2">
    <citation type="submission" date="2018-12" db="EMBL/GenBank/DDBJ databases">
        <title>Rhizobacter gummiphilus sp. nov., a rubber-degrading bacterium isolated from the soil of a botanical garden in Japan.</title>
        <authorList>
            <person name="Shunsuke S.S."/>
        </authorList>
    </citation>
    <scope>NUCLEOTIDE SEQUENCE [LARGE SCALE GENOMIC DNA]</scope>
    <source>
        <strain evidence="6 7">S-16</strain>
    </source>
</reference>
<organism evidence="6 7">
    <name type="scientific">Piscinibacter terrae</name>
    <dbReference type="NCBI Taxonomy" id="2496871"/>
    <lineage>
        <taxon>Bacteria</taxon>
        <taxon>Pseudomonadati</taxon>
        <taxon>Pseudomonadota</taxon>
        <taxon>Betaproteobacteria</taxon>
        <taxon>Burkholderiales</taxon>
        <taxon>Sphaerotilaceae</taxon>
        <taxon>Piscinibacter</taxon>
    </lineage>
</organism>
<keyword evidence="7" id="KW-1185">Reference proteome</keyword>
<evidence type="ECO:0000259" key="5">
    <source>
        <dbReference type="PROSITE" id="PS50931"/>
    </source>
</evidence>
<protein>
    <submittedName>
        <fullName evidence="6">LysR family transcriptional regulator</fullName>
    </submittedName>
</protein>
<evidence type="ECO:0000256" key="1">
    <source>
        <dbReference type="ARBA" id="ARBA00009437"/>
    </source>
</evidence>
<dbReference type="SUPFAM" id="SSF46785">
    <property type="entry name" value="Winged helix' DNA-binding domain"/>
    <property type="match status" value="1"/>
</dbReference>
<reference evidence="6 7" key="1">
    <citation type="submission" date="2018-08" db="EMBL/GenBank/DDBJ databases">
        <authorList>
            <person name="Khan S.A."/>
            <person name="Jeon C.O."/>
            <person name="Chun B.H."/>
            <person name="Jeong S.E."/>
        </authorList>
    </citation>
    <scope>NUCLEOTIDE SEQUENCE [LARGE SCALE GENOMIC DNA]</scope>
    <source>
        <strain evidence="6 7">S-16</strain>
    </source>
</reference>
<dbReference type="PANTHER" id="PTHR30537:SF5">
    <property type="entry name" value="HTH-TYPE TRANSCRIPTIONAL ACTIVATOR TTDR-RELATED"/>
    <property type="match status" value="1"/>
</dbReference>
<accession>A0A3N7HVH9</accession>
<dbReference type="InterPro" id="IPR000847">
    <property type="entry name" value="LysR_HTH_N"/>
</dbReference>
<evidence type="ECO:0000256" key="3">
    <source>
        <dbReference type="ARBA" id="ARBA00023125"/>
    </source>
</evidence>
<dbReference type="AlphaFoldDB" id="A0A3N7HVH9"/>
<dbReference type="SUPFAM" id="SSF53850">
    <property type="entry name" value="Periplasmic binding protein-like II"/>
    <property type="match status" value="1"/>
</dbReference>
<dbReference type="OrthoDB" id="9026421at2"/>
<dbReference type="RefSeq" id="WP_124538522.1">
    <property type="nucleotide sequence ID" value="NZ_QUSW01000001.1"/>
</dbReference>
<keyword evidence="4" id="KW-0804">Transcription</keyword>
<dbReference type="InterPro" id="IPR058163">
    <property type="entry name" value="LysR-type_TF_proteobact-type"/>
</dbReference>
<dbReference type="Gene3D" id="1.10.10.10">
    <property type="entry name" value="Winged helix-like DNA-binding domain superfamily/Winged helix DNA-binding domain"/>
    <property type="match status" value="1"/>
</dbReference>
<dbReference type="InterPro" id="IPR036390">
    <property type="entry name" value="WH_DNA-bd_sf"/>
</dbReference>
<dbReference type="InterPro" id="IPR005119">
    <property type="entry name" value="LysR_subst-bd"/>
</dbReference>
<evidence type="ECO:0000313" key="7">
    <source>
        <dbReference type="Proteomes" id="UP000267464"/>
    </source>
</evidence>
<gene>
    <name evidence="6" type="ORF">DZC73_02030</name>
</gene>
<evidence type="ECO:0000256" key="2">
    <source>
        <dbReference type="ARBA" id="ARBA00023015"/>
    </source>
</evidence>
<dbReference type="EMBL" id="QUSW01000001">
    <property type="protein sequence ID" value="RQP25853.1"/>
    <property type="molecule type" value="Genomic_DNA"/>
</dbReference>
<feature type="domain" description="HTH lysR-type" evidence="5">
    <location>
        <begin position="1"/>
        <end position="53"/>
    </location>
</feature>
<proteinExistence type="inferred from homology"/>
<dbReference type="Gene3D" id="3.40.190.290">
    <property type="match status" value="1"/>
</dbReference>
<evidence type="ECO:0000256" key="4">
    <source>
        <dbReference type="ARBA" id="ARBA00023163"/>
    </source>
</evidence>
<dbReference type="PROSITE" id="PS50931">
    <property type="entry name" value="HTH_LYSR"/>
    <property type="match status" value="1"/>
</dbReference>
<evidence type="ECO:0000313" key="6">
    <source>
        <dbReference type="EMBL" id="RQP25853.1"/>
    </source>
</evidence>
<dbReference type="Proteomes" id="UP000267464">
    <property type="component" value="Unassembled WGS sequence"/>
</dbReference>
<keyword evidence="2" id="KW-0805">Transcription regulation</keyword>